<dbReference type="PANTHER" id="PTHR41313">
    <property type="entry name" value="ADENINE-SPECIFIC METHYLTRANSFERASE"/>
    <property type="match status" value="1"/>
</dbReference>
<dbReference type="GO" id="GO:0009007">
    <property type="term" value="F:site-specific DNA-methyltransferase (adenine-specific) activity"/>
    <property type="evidence" value="ECO:0007669"/>
    <property type="project" value="UniProtKB-EC"/>
</dbReference>
<dbReference type="Pfam" id="PF21106">
    <property type="entry name" value="YtxK_like"/>
    <property type="match status" value="1"/>
</dbReference>
<proteinExistence type="predicted"/>
<dbReference type="InterPro" id="IPR052933">
    <property type="entry name" value="DNA_Protect_Modify"/>
</dbReference>
<evidence type="ECO:0000313" key="4">
    <source>
        <dbReference type="Proteomes" id="UP000823201"/>
    </source>
</evidence>
<dbReference type="CDD" id="cd02440">
    <property type="entry name" value="AdoMet_MTases"/>
    <property type="match status" value="1"/>
</dbReference>
<dbReference type="Gene3D" id="3.40.50.150">
    <property type="entry name" value="Vaccinia Virus protein VP39"/>
    <property type="match status" value="1"/>
</dbReference>
<gene>
    <name evidence="3" type="ORF">JOC27_002494</name>
</gene>
<dbReference type="RefSeq" id="WP_205007563.1">
    <property type="nucleotide sequence ID" value="NZ_CBCRXA010000029.1"/>
</dbReference>
<keyword evidence="4" id="KW-1185">Reference proteome</keyword>
<dbReference type="InterPro" id="IPR003356">
    <property type="entry name" value="DNA_methylase_A-5"/>
</dbReference>
<dbReference type="Gene3D" id="1.10.150.470">
    <property type="match status" value="1"/>
</dbReference>
<evidence type="ECO:0000259" key="2">
    <source>
        <dbReference type="Pfam" id="PF21106"/>
    </source>
</evidence>
<dbReference type="Pfam" id="PF02384">
    <property type="entry name" value="N6_Mtase"/>
    <property type="match status" value="1"/>
</dbReference>
<dbReference type="InterPro" id="IPR029063">
    <property type="entry name" value="SAM-dependent_MTases_sf"/>
</dbReference>
<feature type="domain" description="DNA methylase adenine-specific" evidence="1">
    <location>
        <begin position="83"/>
        <end position="290"/>
    </location>
</feature>
<dbReference type="EC" id="2.1.1.72" evidence="3"/>
<keyword evidence="3" id="KW-0808">Transferase</keyword>
<evidence type="ECO:0000259" key="1">
    <source>
        <dbReference type="Pfam" id="PF02384"/>
    </source>
</evidence>
<reference evidence="3 4" key="1">
    <citation type="submission" date="2021-01" db="EMBL/GenBank/DDBJ databases">
        <title>Genomic Encyclopedia of Type Strains, Phase IV (KMG-IV): sequencing the most valuable type-strain genomes for metagenomic binning, comparative biology and taxonomic classification.</title>
        <authorList>
            <person name="Goeker M."/>
        </authorList>
    </citation>
    <scope>NUCLEOTIDE SEQUENCE [LARGE SCALE GENOMIC DNA]</scope>
    <source>
        <strain evidence="3 4">DSM 100968</strain>
    </source>
</reference>
<dbReference type="EMBL" id="JAFBEV010000031">
    <property type="protein sequence ID" value="MBM7659018.1"/>
    <property type="molecule type" value="Genomic_DNA"/>
</dbReference>
<accession>A0ABS2QB43</accession>
<dbReference type="PANTHER" id="PTHR41313:SF1">
    <property type="entry name" value="DNA METHYLASE ADENINE-SPECIFIC DOMAIN-CONTAINING PROTEIN"/>
    <property type="match status" value="1"/>
</dbReference>
<evidence type="ECO:0000313" key="3">
    <source>
        <dbReference type="EMBL" id="MBM7659018.1"/>
    </source>
</evidence>
<dbReference type="Proteomes" id="UP000823201">
    <property type="component" value="Unassembled WGS sequence"/>
</dbReference>
<comment type="caution">
    <text evidence="3">The sequence shown here is derived from an EMBL/GenBank/DDBJ whole genome shotgun (WGS) entry which is preliminary data.</text>
</comment>
<organism evidence="3 4">
    <name type="scientific">Sporolactobacillus spathodeae</name>
    <dbReference type="NCBI Taxonomy" id="1465502"/>
    <lineage>
        <taxon>Bacteria</taxon>
        <taxon>Bacillati</taxon>
        <taxon>Bacillota</taxon>
        <taxon>Bacilli</taxon>
        <taxon>Bacillales</taxon>
        <taxon>Sporolactobacillaceae</taxon>
        <taxon>Sporolactobacillus</taxon>
    </lineage>
</organism>
<protein>
    <submittedName>
        <fullName evidence="3">Site-specific DNA-methyltransferase (Adenine-specific)</fullName>
        <ecNumber evidence="3">2.1.1.72</ecNumber>
    </submittedName>
</protein>
<dbReference type="GO" id="GO:0032259">
    <property type="term" value="P:methylation"/>
    <property type="evidence" value="ECO:0007669"/>
    <property type="project" value="UniProtKB-KW"/>
</dbReference>
<dbReference type="InterPro" id="IPR048375">
    <property type="entry name" value="YtxK-like_N"/>
</dbReference>
<dbReference type="PRINTS" id="PR00507">
    <property type="entry name" value="N12N6MTFRASE"/>
</dbReference>
<name>A0ABS2QB43_9BACL</name>
<feature type="domain" description="YtxK-like N-terminal helical" evidence="2">
    <location>
        <begin position="8"/>
        <end position="81"/>
    </location>
</feature>
<dbReference type="SUPFAM" id="SSF53335">
    <property type="entry name" value="S-adenosyl-L-methionine-dependent methyltransferases"/>
    <property type="match status" value="1"/>
</dbReference>
<keyword evidence="3" id="KW-0489">Methyltransferase</keyword>
<sequence>MQTSRVSELFSILDNAALILRKVRKTSYLEALCAAGEQITNGQIDDASVKSRLQPLYDNFFQEGMTAEDVRRAFQLAVLKGTKQPGETFYDMTPDALVLFIGHMARLLVSDKQAIILDPAVGSANLLTGVLNQLDNESVTACGVEINDLLIRLAYTNANLQQQAIHLLHQDGLKKILQEPADLVVSDPPVGIYPDAESAKSYQLTRMDGKAYTHFLFIEQGLNALKEAGYLLYLIPNRLFSDDKEKTFYRYLAKNAVVLALLQLPLSLFQTPEAAKSILLLQKKGTDVRLPKQTLLAELPDFSDEAAMRAFMKHMDSWFAEHRKDASCGG</sequence>